<dbReference type="Proteomes" id="UP001240150">
    <property type="component" value="Chromosome"/>
</dbReference>
<dbReference type="EMBL" id="CP126980">
    <property type="protein sequence ID" value="WIM99978.1"/>
    <property type="molecule type" value="Genomic_DNA"/>
</dbReference>
<sequence>MSALTHGLLPPGTGIPAPVRLALNEAAAACNQAAIAVNHAFAFVVQYTNDREKLIAAAEDRTTGSDKASAWAQVTSDLELIADSFHDQALVALTRAAASYAAYASHVAAELVAGRAAPLPASAMVKPSDLITALDAYLPKIEFPPSDAPGINGQYADVEAAHHELWQVTSRQLQGENPLAYDDPAAVRAGIGEPYGISAAFPEALHHYAAVLTAALAAFSETR</sequence>
<protein>
    <recommendedName>
        <fullName evidence="3">PPE family domain-containing protein</fullName>
    </recommendedName>
</protein>
<proteinExistence type="predicted"/>
<accession>A0ABY8WSA3</accession>
<name>A0ABY8WSA3_9ACTN</name>
<evidence type="ECO:0000313" key="2">
    <source>
        <dbReference type="Proteomes" id="UP001240150"/>
    </source>
</evidence>
<evidence type="ECO:0000313" key="1">
    <source>
        <dbReference type="EMBL" id="WIM99978.1"/>
    </source>
</evidence>
<evidence type="ECO:0008006" key="3">
    <source>
        <dbReference type="Google" id="ProtNLM"/>
    </source>
</evidence>
<reference evidence="1 2" key="1">
    <citation type="submission" date="2023-06" db="EMBL/GenBank/DDBJ databases">
        <authorList>
            <person name="Yushchuk O."/>
            <person name="Binda E."/>
            <person name="Ruckert-Reed C."/>
            <person name="Fedorenko V."/>
            <person name="Kalinowski J."/>
            <person name="Marinelli F."/>
        </authorList>
    </citation>
    <scope>NUCLEOTIDE SEQUENCE [LARGE SCALE GENOMIC DNA]</scope>
    <source>
        <strain evidence="1 2">NRRL 3884</strain>
    </source>
</reference>
<keyword evidence="2" id="KW-1185">Reference proteome</keyword>
<organism evidence="1 2">
    <name type="scientific">Actinoplanes oblitus</name>
    <dbReference type="NCBI Taxonomy" id="3040509"/>
    <lineage>
        <taxon>Bacteria</taxon>
        <taxon>Bacillati</taxon>
        <taxon>Actinomycetota</taxon>
        <taxon>Actinomycetes</taxon>
        <taxon>Micromonosporales</taxon>
        <taxon>Micromonosporaceae</taxon>
        <taxon>Actinoplanes</taxon>
    </lineage>
</organism>
<gene>
    <name evidence="1" type="ORF">ACTOB_003651</name>
</gene>
<dbReference type="RefSeq" id="WP_284921431.1">
    <property type="nucleotide sequence ID" value="NZ_CP126980.1"/>
</dbReference>